<proteinExistence type="predicted"/>
<evidence type="ECO:0000313" key="4">
    <source>
        <dbReference type="Proteomes" id="UP000281549"/>
    </source>
</evidence>
<gene>
    <name evidence="3" type="ORF">ROZALSC1DRAFT_28581</name>
</gene>
<reference evidence="4" key="1">
    <citation type="journal article" date="2018" name="Nat. Microbiol.">
        <title>Leveraging single-cell genomics to expand the fungal tree of life.</title>
        <authorList>
            <person name="Ahrendt S.R."/>
            <person name="Quandt C.A."/>
            <person name="Ciobanu D."/>
            <person name="Clum A."/>
            <person name="Salamov A."/>
            <person name="Andreopoulos B."/>
            <person name="Cheng J.F."/>
            <person name="Woyke T."/>
            <person name="Pelin A."/>
            <person name="Henrissat B."/>
            <person name="Reynolds N.K."/>
            <person name="Benny G.L."/>
            <person name="Smith M.E."/>
            <person name="James T.Y."/>
            <person name="Grigoriev I.V."/>
        </authorList>
    </citation>
    <scope>NUCLEOTIDE SEQUENCE [LARGE SCALE GENOMIC DNA]</scope>
    <source>
        <strain evidence="4">CSF55</strain>
    </source>
</reference>
<dbReference type="AlphaFoldDB" id="A0A4V1J004"/>
<keyword evidence="2" id="KW-0732">Signal</keyword>
<evidence type="ECO:0000313" key="3">
    <source>
        <dbReference type="EMBL" id="RKP19869.1"/>
    </source>
</evidence>
<feature type="signal peptide" evidence="2">
    <location>
        <begin position="1"/>
        <end position="19"/>
    </location>
</feature>
<sequence>MKKVTLLFVLIACLLSVGATRRKADNRNLVKKTKPTKESKKENPAPEIPSEGTQERNFQLIEKISETCANCRKRKPTLIDEYMMSSADQEASKVLIEQIREIIPDSSVRTLNPDLSNTLDDYLITSVLLLLPFPNYNGMAMISNSASREILHFIINFHEQILEFSEIYSMKKEVLAMIYAKIIGEQLSKPKESKMLKITNYKVKMAEKTFNKVANEIQNFFMQREIYLDYIIFSLQNTIMKPRAFDMEIKKIYLEGSQFDSPAIKEKLISISKKYERSKKELHEKLQMFLNLHRPENIPGDIFVMEVQTEINAEIVKQLEQFKEFEKNREQRLDNNYIVALTVLAETLPKKLQDIFKTSKKKTIMENFVYKAIFENLYYTSIGLTLMVIQVLACQFSLKFKSNNAIEEIDVFIGKIKEMTAELNVGLAIEHPKDVVPLAIQSKKAQLDDTPVCNTQNQYFVPEILDEIDSDVSSWFCQCGNVNELSESV</sequence>
<feature type="chain" id="PRO_5020187048" evidence="2">
    <location>
        <begin position="20"/>
        <end position="489"/>
    </location>
</feature>
<protein>
    <submittedName>
        <fullName evidence="3">Uncharacterized protein</fullName>
    </submittedName>
</protein>
<accession>A0A4V1J004</accession>
<organism evidence="3 4">
    <name type="scientific">Rozella allomycis (strain CSF55)</name>
    <dbReference type="NCBI Taxonomy" id="988480"/>
    <lineage>
        <taxon>Eukaryota</taxon>
        <taxon>Fungi</taxon>
        <taxon>Fungi incertae sedis</taxon>
        <taxon>Cryptomycota</taxon>
        <taxon>Cryptomycota incertae sedis</taxon>
        <taxon>Rozella</taxon>
    </lineage>
</organism>
<name>A0A4V1J004_ROZAC</name>
<evidence type="ECO:0000256" key="2">
    <source>
        <dbReference type="SAM" id="SignalP"/>
    </source>
</evidence>
<feature type="compositionally biased region" description="Basic and acidic residues" evidence="1">
    <location>
        <begin position="35"/>
        <end position="44"/>
    </location>
</feature>
<dbReference type="Proteomes" id="UP000281549">
    <property type="component" value="Unassembled WGS sequence"/>
</dbReference>
<feature type="region of interest" description="Disordered" evidence="1">
    <location>
        <begin position="26"/>
        <end position="53"/>
    </location>
</feature>
<dbReference type="EMBL" id="ML005146">
    <property type="protein sequence ID" value="RKP19869.1"/>
    <property type="molecule type" value="Genomic_DNA"/>
</dbReference>
<evidence type="ECO:0000256" key="1">
    <source>
        <dbReference type="SAM" id="MobiDB-lite"/>
    </source>
</evidence>